<keyword evidence="3" id="KW-1185">Reference proteome</keyword>
<evidence type="ECO:0000256" key="1">
    <source>
        <dbReference type="SAM" id="Phobius"/>
    </source>
</evidence>
<keyword evidence="1" id="KW-0472">Membrane</keyword>
<evidence type="ECO:0008006" key="4">
    <source>
        <dbReference type="Google" id="ProtNLM"/>
    </source>
</evidence>
<protein>
    <recommendedName>
        <fullName evidence="4">WD40 repeat domain-containing protein</fullName>
    </recommendedName>
</protein>
<sequence length="434" mass="45994">MTDDLRTRMHRVADDVTPLPVADDLWQRGQTARHRGQALVVAAVLVVLASVGGGVALWSAPDREVRTASAEVPEGGAIPSRIEDPGDPEVATDLALGPASVAFVGSGGQPLLVTAADGRYHALELAGWDRGLLSLSPDGTFLAWTISSDAEGRPREGFALVDLESGETRLVSSGSTGSITPEEISWSPSGQWLTWFADDAVSRMPIDRVGIFSQETITTGKQVEWSAVDHEGNVTFHAQGPRQWMRDGSYGRMKTSEQTTFDAGRRGRNHAATASPAGDTFALASSADAAALDFLTGGRFAGRPLASDLYPDGAAVRPLGWATDTLVVARVDAPKGSYVEGPHLALLTAPNAPESHWTYRILVRDIPTAALSLAVDLVPDLDGTSSQELTHDFGDTTDDPPAPLGIELSLFIGLAVAAAIALLLALRWLWRRLA</sequence>
<dbReference type="RefSeq" id="WP_129454155.1">
    <property type="nucleotide sequence ID" value="NZ_JACXYX010000009.1"/>
</dbReference>
<evidence type="ECO:0000313" key="2">
    <source>
        <dbReference type="EMBL" id="RYC03164.1"/>
    </source>
</evidence>
<dbReference type="EMBL" id="SDWU01000006">
    <property type="protein sequence ID" value="RYC03164.1"/>
    <property type="molecule type" value="Genomic_DNA"/>
</dbReference>
<accession>A0A4Q2SGZ6</accession>
<dbReference type="SUPFAM" id="SSF69304">
    <property type="entry name" value="Tricorn protease N-terminal domain"/>
    <property type="match status" value="1"/>
</dbReference>
<evidence type="ECO:0000313" key="3">
    <source>
        <dbReference type="Proteomes" id="UP000293291"/>
    </source>
</evidence>
<dbReference type="OrthoDB" id="3775546at2"/>
<keyword evidence="1" id="KW-1133">Transmembrane helix</keyword>
<dbReference type="InterPro" id="IPR011042">
    <property type="entry name" value="6-blade_b-propeller_TolB-like"/>
</dbReference>
<gene>
    <name evidence="2" type="ORF">EUA07_06290</name>
</gene>
<dbReference type="AlphaFoldDB" id="A0A4Q2SGZ6"/>
<feature type="transmembrane region" description="Helical" evidence="1">
    <location>
        <begin position="38"/>
        <end position="60"/>
    </location>
</feature>
<comment type="caution">
    <text evidence="2">The sequence shown here is derived from an EMBL/GenBank/DDBJ whole genome shotgun (WGS) entry which is preliminary data.</text>
</comment>
<proteinExistence type="predicted"/>
<dbReference type="Proteomes" id="UP000293291">
    <property type="component" value="Unassembled WGS sequence"/>
</dbReference>
<feature type="transmembrane region" description="Helical" evidence="1">
    <location>
        <begin position="408"/>
        <end position="430"/>
    </location>
</feature>
<dbReference type="Gene3D" id="2.120.10.30">
    <property type="entry name" value="TolB, C-terminal domain"/>
    <property type="match status" value="1"/>
</dbReference>
<organism evidence="2 3">
    <name type="scientific">Nocardioides ganghwensis</name>
    <dbReference type="NCBI Taxonomy" id="252230"/>
    <lineage>
        <taxon>Bacteria</taxon>
        <taxon>Bacillati</taxon>
        <taxon>Actinomycetota</taxon>
        <taxon>Actinomycetes</taxon>
        <taxon>Propionibacteriales</taxon>
        <taxon>Nocardioidaceae</taxon>
        <taxon>Nocardioides</taxon>
    </lineage>
</organism>
<reference evidence="2 3" key="1">
    <citation type="submission" date="2019-01" db="EMBL/GenBank/DDBJ databases">
        <title>Novel species of Nocardioides.</title>
        <authorList>
            <person name="Liu Q."/>
            <person name="Xin Y.-H."/>
        </authorList>
    </citation>
    <scope>NUCLEOTIDE SEQUENCE [LARGE SCALE GENOMIC DNA]</scope>
    <source>
        <strain evidence="2 3">CGMCC 4.6875</strain>
    </source>
</reference>
<name>A0A4Q2SGZ6_9ACTN</name>
<keyword evidence="1" id="KW-0812">Transmembrane</keyword>